<evidence type="ECO:0000256" key="1">
    <source>
        <dbReference type="SAM" id="MobiDB-lite"/>
    </source>
</evidence>
<dbReference type="EMBL" id="JAEVHI010000007">
    <property type="protein sequence ID" value="KAG5287482.1"/>
    <property type="molecule type" value="Genomic_DNA"/>
</dbReference>
<proteinExistence type="predicted"/>
<evidence type="ECO:0000313" key="3">
    <source>
        <dbReference type="Proteomes" id="UP000670092"/>
    </source>
</evidence>
<gene>
    <name evidence="2" type="ORF">I7I52_11265</name>
</gene>
<comment type="caution">
    <text evidence="2">The sequence shown here is derived from an EMBL/GenBank/DDBJ whole genome shotgun (WGS) entry which is preliminary data.</text>
</comment>
<dbReference type="Proteomes" id="UP000670092">
    <property type="component" value="Unassembled WGS sequence"/>
</dbReference>
<accession>A0A8H7Y9X7</accession>
<protein>
    <submittedName>
        <fullName evidence="2">Uncharacterized protein</fullName>
    </submittedName>
</protein>
<feature type="region of interest" description="Disordered" evidence="1">
    <location>
        <begin position="17"/>
        <end position="39"/>
    </location>
</feature>
<dbReference type="AlphaFoldDB" id="A0A8H7Y9X7"/>
<reference evidence="2 3" key="1">
    <citation type="submission" date="2021-01" db="EMBL/GenBank/DDBJ databases">
        <title>Chromosome-level genome assembly of a human fungal pathogen reveals clustering of transcriptionally co-regulated genes.</title>
        <authorList>
            <person name="Voorhies M."/>
            <person name="Cohen S."/>
            <person name="Shea T.P."/>
            <person name="Petrus S."/>
            <person name="Munoz J.F."/>
            <person name="Poplawski S."/>
            <person name="Goldman W.E."/>
            <person name="Michael T."/>
            <person name="Cuomo C.A."/>
            <person name="Sil A."/>
            <person name="Beyhan S."/>
        </authorList>
    </citation>
    <scope>NUCLEOTIDE SEQUENCE [LARGE SCALE GENOMIC DNA]</scope>
    <source>
        <strain evidence="2 3">G184AR</strain>
    </source>
</reference>
<organism evidence="2 3">
    <name type="scientific">Ajellomyces capsulatus</name>
    <name type="common">Darling's disease fungus</name>
    <name type="synonym">Histoplasma capsulatum</name>
    <dbReference type="NCBI Taxonomy" id="5037"/>
    <lineage>
        <taxon>Eukaryota</taxon>
        <taxon>Fungi</taxon>
        <taxon>Dikarya</taxon>
        <taxon>Ascomycota</taxon>
        <taxon>Pezizomycotina</taxon>
        <taxon>Eurotiomycetes</taxon>
        <taxon>Eurotiomycetidae</taxon>
        <taxon>Onygenales</taxon>
        <taxon>Ajellomycetaceae</taxon>
        <taxon>Histoplasma</taxon>
    </lineage>
</organism>
<dbReference type="VEuPathDB" id="FungiDB:I7I52_11265"/>
<name>A0A8H7Y9X7_AJECA</name>
<sequence length="39" mass="4328">MRNIPIQAFSAAFTDRIERTGPKPSCVIPSFPSTPQKHT</sequence>
<evidence type="ECO:0000313" key="2">
    <source>
        <dbReference type="EMBL" id="KAG5287482.1"/>
    </source>
</evidence>